<keyword evidence="1" id="KW-0805">Transcription regulation</keyword>
<dbReference type="InterPro" id="IPR018062">
    <property type="entry name" value="HTH_AraC-typ_CS"/>
</dbReference>
<sequence length="365" mass="39615">MPTAKTALPSCLNVGILWGHGSIASTAAAAVDALRAMNMLAAMRPGGAQPVVRWLWLQMPHERDATPPPVPGAELGSEPLDVVVLPGWLVPTGPQLREISRRYSEHFGAMLRGHLQRGGRVAALFNGSSLLAHCGLLAGRKAALPWVFAPSIVLQSSESGARTADVAEVAWQRERTWQRDGALWTTASLQDTLAAMLDLLAQTPAAELAQAASHALLFDPQRQLTATTAMETPTGHPLAAGALEQARRWLQDHRNEPYSLQATARAAATSPRSLLRWFAQVHGETPQDYLHRLRIAQAQALLQTTYLTVDDVAQQCGYNDTGSFRKVFTRVAGVTPGAYRQRFKLRTSRKQWLGRQGLPGTDGPV</sequence>
<dbReference type="SUPFAM" id="SSF52317">
    <property type="entry name" value="Class I glutamine amidotransferase-like"/>
    <property type="match status" value="1"/>
</dbReference>
<dbReference type="AlphaFoldDB" id="A0A561XPQ9"/>
<dbReference type="RefSeq" id="WP_244303697.1">
    <property type="nucleotide sequence ID" value="NZ_VJWE01000012.1"/>
</dbReference>
<protein>
    <submittedName>
        <fullName evidence="5">Transcriptional regulator GlxA family with amidase domain</fullName>
    </submittedName>
</protein>
<evidence type="ECO:0000256" key="3">
    <source>
        <dbReference type="ARBA" id="ARBA00023163"/>
    </source>
</evidence>
<dbReference type="PROSITE" id="PS00041">
    <property type="entry name" value="HTH_ARAC_FAMILY_1"/>
    <property type="match status" value="1"/>
</dbReference>
<keyword evidence="3" id="KW-0804">Transcription</keyword>
<dbReference type="PRINTS" id="PR00032">
    <property type="entry name" value="HTHARAC"/>
</dbReference>
<dbReference type="GO" id="GO:0043565">
    <property type="term" value="F:sequence-specific DNA binding"/>
    <property type="evidence" value="ECO:0007669"/>
    <property type="project" value="InterPro"/>
</dbReference>
<dbReference type="SMART" id="SM00342">
    <property type="entry name" value="HTH_ARAC"/>
    <property type="match status" value="1"/>
</dbReference>
<dbReference type="GeneID" id="51111102"/>
<keyword evidence="2" id="KW-0238">DNA-binding</keyword>
<dbReference type="Pfam" id="PF12833">
    <property type="entry name" value="HTH_18"/>
    <property type="match status" value="1"/>
</dbReference>
<evidence type="ECO:0000256" key="1">
    <source>
        <dbReference type="ARBA" id="ARBA00023015"/>
    </source>
</evidence>
<dbReference type="EMBL" id="VJWE01000012">
    <property type="protein sequence ID" value="TWG38095.1"/>
    <property type="molecule type" value="Genomic_DNA"/>
</dbReference>
<dbReference type="InterPro" id="IPR009057">
    <property type="entry name" value="Homeodomain-like_sf"/>
</dbReference>
<dbReference type="SUPFAM" id="SSF46689">
    <property type="entry name" value="Homeodomain-like"/>
    <property type="match status" value="2"/>
</dbReference>
<evidence type="ECO:0000313" key="6">
    <source>
        <dbReference type="Proteomes" id="UP000321485"/>
    </source>
</evidence>
<dbReference type="PANTHER" id="PTHR43280">
    <property type="entry name" value="ARAC-FAMILY TRANSCRIPTIONAL REGULATOR"/>
    <property type="match status" value="1"/>
</dbReference>
<gene>
    <name evidence="5" type="ORF">ATF69_2035</name>
</gene>
<evidence type="ECO:0000259" key="4">
    <source>
        <dbReference type="PROSITE" id="PS01124"/>
    </source>
</evidence>
<dbReference type="Proteomes" id="UP000321485">
    <property type="component" value="Unassembled WGS sequence"/>
</dbReference>
<dbReference type="Gene3D" id="1.10.10.60">
    <property type="entry name" value="Homeodomain-like"/>
    <property type="match status" value="2"/>
</dbReference>
<reference evidence="5 6" key="1">
    <citation type="journal article" date="2015" name="Stand. Genomic Sci.">
        <title>Genomic Encyclopedia of Bacterial and Archaeal Type Strains, Phase III: the genomes of soil and plant-associated and newly described type strains.</title>
        <authorList>
            <person name="Whitman W.B."/>
            <person name="Woyke T."/>
            <person name="Klenk H.P."/>
            <person name="Zhou Y."/>
            <person name="Lilburn T.G."/>
            <person name="Beck B.J."/>
            <person name="De Vos P."/>
            <person name="Vandamme P."/>
            <person name="Eisen J.A."/>
            <person name="Garrity G."/>
            <person name="Hugenholtz P."/>
            <person name="Kyrpides N.C."/>
        </authorList>
    </citation>
    <scope>NUCLEOTIDE SEQUENCE [LARGE SCALE GENOMIC DNA]</scope>
    <source>
        <strain evidence="5 6">DSM 64</strain>
    </source>
</reference>
<evidence type="ECO:0000313" key="5">
    <source>
        <dbReference type="EMBL" id="TWG38095.1"/>
    </source>
</evidence>
<evidence type="ECO:0000256" key="2">
    <source>
        <dbReference type="ARBA" id="ARBA00023125"/>
    </source>
</evidence>
<dbReference type="InterPro" id="IPR029062">
    <property type="entry name" value="Class_I_gatase-like"/>
</dbReference>
<feature type="domain" description="HTH araC/xylS-type" evidence="4">
    <location>
        <begin position="244"/>
        <end position="342"/>
    </location>
</feature>
<accession>A0A561XPQ9</accession>
<dbReference type="Gene3D" id="3.40.50.880">
    <property type="match status" value="1"/>
</dbReference>
<organism evidence="5 6">
    <name type="scientific">Acidovorax delafieldii</name>
    <name type="common">Pseudomonas delafieldii</name>
    <dbReference type="NCBI Taxonomy" id="47920"/>
    <lineage>
        <taxon>Bacteria</taxon>
        <taxon>Pseudomonadati</taxon>
        <taxon>Pseudomonadota</taxon>
        <taxon>Betaproteobacteria</taxon>
        <taxon>Burkholderiales</taxon>
        <taxon>Comamonadaceae</taxon>
        <taxon>Acidovorax</taxon>
    </lineage>
</organism>
<proteinExistence type="predicted"/>
<dbReference type="PROSITE" id="PS01124">
    <property type="entry name" value="HTH_ARAC_FAMILY_2"/>
    <property type="match status" value="1"/>
</dbReference>
<dbReference type="InterPro" id="IPR020449">
    <property type="entry name" value="Tscrpt_reg_AraC-type_HTH"/>
</dbReference>
<comment type="caution">
    <text evidence="5">The sequence shown here is derived from an EMBL/GenBank/DDBJ whole genome shotgun (WGS) entry which is preliminary data.</text>
</comment>
<dbReference type="InterPro" id="IPR018060">
    <property type="entry name" value="HTH_AraC"/>
</dbReference>
<dbReference type="GO" id="GO:0003700">
    <property type="term" value="F:DNA-binding transcription factor activity"/>
    <property type="evidence" value="ECO:0007669"/>
    <property type="project" value="InterPro"/>
</dbReference>
<name>A0A561XPQ9_ACIDE</name>
<dbReference type="PANTHER" id="PTHR43280:SF2">
    <property type="entry name" value="HTH-TYPE TRANSCRIPTIONAL REGULATOR EXSA"/>
    <property type="match status" value="1"/>
</dbReference>